<comment type="caution">
    <text evidence="1">The sequence shown here is derived from an EMBL/GenBank/DDBJ whole genome shotgun (WGS) entry which is preliminary data.</text>
</comment>
<gene>
    <name evidence="1" type="ORF">PMG25_11400</name>
</gene>
<accession>A0ABT7B6B3</accession>
<keyword evidence="2" id="KW-1185">Reference proteome</keyword>
<sequence length="107" mass="12017">MKRNFFENMQTFDATNEDEFTVVDFDGVHYMLRNEYLSNLAKSKGFLQPKTQEEQILAVALGIPICGNLVSVKSTKPLAIGSKVRGRLSGDPKKLALTKSYPEFIET</sequence>
<dbReference type="Proteomes" id="UP001235849">
    <property type="component" value="Unassembled WGS sequence"/>
</dbReference>
<organism evidence="1 2">
    <name type="scientific">Roseofilum capinflatum BLCC-M114</name>
    <dbReference type="NCBI Taxonomy" id="3022440"/>
    <lineage>
        <taxon>Bacteria</taxon>
        <taxon>Bacillati</taxon>
        <taxon>Cyanobacteriota</taxon>
        <taxon>Cyanophyceae</taxon>
        <taxon>Desertifilales</taxon>
        <taxon>Desertifilaceae</taxon>
        <taxon>Roseofilum</taxon>
        <taxon>Roseofilum capinflatum</taxon>
    </lineage>
</organism>
<protein>
    <submittedName>
        <fullName evidence="1">Uncharacterized protein</fullName>
    </submittedName>
</protein>
<dbReference type="EMBL" id="JAQOSO010000061">
    <property type="protein sequence ID" value="MDJ1174699.1"/>
    <property type="molecule type" value="Genomic_DNA"/>
</dbReference>
<name>A0ABT7B6B3_9CYAN</name>
<dbReference type="RefSeq" id="WP_283767019.1">
    <property type="nucleotide sequence ID" value="NZ_JAQOSO010000061.1"/>
</dbReference>
<evidence type="ECO:0000313" key="2">
    <source>
        <dbReference type="Proteomes" id="UP001235849"/>
    </source>
</evidence>
<proteinExistence type="predicted"/>
<evidence type="ECO:0000313" key="1">
    <source>
        <dbReference type="EMBL" id="MDJ1174699.1"/>
    </source>
</evidence>
<reference evidence="1 2" key="1">
    <citation type="submission" date="2023-01" db="EMBL/GenBank/DDBJ databases">
        <title>Novel diversity within Roseofilum (Cyanobacteria; Desertifilaceae) from marine benthic mats with descriptions of four novel species.</title>
        <authorList>
            <person name="Wang Y."/>
            <person name="Berthold D.E."/>
            <person name="Hu J."/>
            <person name="Lefler F.W."/>
            <person name="Laughinghouse H.D. IV."/>
        </authorList>
    </citation>
    <scope>NUCLEOTIDE SEQUENCE [LARGE SCALE GENOMIC DNA]</scope>
    <source>
        <strain evidence="1 2">BLCC-M114</strain>
    </source>
</reference>